<accession>A0AC35U373</accession>
<dbReference type="WBParaSite" id="RSKR_0000721600.1">
    <property type="protein sequence ID" value="RSKR_0000721600.1"/>
    <property type="gene ID" value="RSKR_0000721600"/>
</dbReference>
<organism evidence="1 2">
    <name type="scientific">Rhabditophanes sp. KR3021</name>
    <dbReference type="NCBI Taxonomy" id="114890"/>
    <lineage>
        <taxon>Eukaryota</taxon>
        <taxon>Metazoa</taxon>
        <taxon>Ecdysozoa</taxon>
        <taxon>Nematoda</taxon>
        <taxon>Chromadorea</taxon>
        <taxon>Rhabditida</taxon>
        <taxon>Tylenchina</taxon>
        <taxon>Panagrolaimomorpha</taxon>
        <taxon>Strongyloidoidea</taxon>
        <taxon>Alloionematidae</taxon>
        <taxon>Rhabditophanes</taxon>
    </lineage>
</organism>
<reference evidence="2" key="1">
    <citation type="submission" date="2016-11" db="UniProtKB">
        <authorList>
            <consortium name="WormBaseParasite"/>
        </authorList>
    </citation>
    <scope>IDENTIFICATION</scope>
    <source>
        <strain evidence="2">KR3021</strain>
    </source>
</reference>
<sequence>MLRCFQINKGKECCDAVDTYPISLSLRINNKICSHLLPREVIYNSSDLKQRVNYPTNITTMVTINDILRFDPQGNKIIDMDLTYQYKKGFNDRSKFVFKVVLMTKKSIQEVARTVVERPRRSLDHFMLEVNKFMHSDEEIVLEKTKVSLKSSGTMERIKIPIRGINCNHLLIDDLEEYIEMNMMKEQWTCKICKASCRPEEIIIDEFYEKLLWANQSALEVELFNGGKYEVTSHKNASDDEEDEEDELDDLQKELGITKLIKNEPYQKGSQSNNGSHDDDTPSDEDGRRSGKRRKCESASTFATFTPPSSNQRVVANSMPLPTPNPHSLNIFNATSNNVNIANGSSNLNGSSSINNTNGIIPNSHRCNDQPSEFNHLQFNNVFPLNNVPHPSIAVSAYNNILPNDVIEFMKRPNNLVPISNEEQYQAPQQTPLSGGASFESNGNGQLSFNMQQSKSIQQPTQSFSPHSNIDLVSQLNHYQGTLDNHQHVSTPVFPPLSNQLNSHLSHMNNQNNAFGFDPLSYNQYLMNTYSQSQLNNTFQPTIPDPHQKTSLPNLKDTNIRMTAMHLRHDLKSNLPNRQLPKQNTATPLPFSVLSPTTPTMNQRPQDFSMYSNVGNNRHSVDLQNQNCYDPPTNFMGYVSSQMVSSNIPTSMAFTSTFPNFPGLNRMNWGLGTSNAISESSNNLVPQTSQPIFSVPPNSLPNNNLITSTTTIANLHQPTLQQTQALSYQQYINTQPHQQRYMGYE</sequence>
<proteinExistence type="predicted"/>
<protein>
    <submittedName>
        <fullName evidence="2">SP-RING-type domain-containing protein</fullName>
    </submittedName>
</protein>
<evidence type="ECO:0000313" key="2">
    <source>
        <dbReference type="WBParaSite" id="RSKR_0000721600.1"/>
    </source>
</evidence>
<dbReference type="Proteomes" id="UP000095286">
    <property type="component" value="Unplaced"/>
</dbReference>
<evidence type="ECO:0000313" key="1">
    <source>
        <dbReference type="Proteomes" id="UP000095286"/>
    </source>
</evidence>
<name>A0AC35U373_9BILA</name>